<keyword evidence="11" id="KW-0943">RNA-mediated gene silencing</keyword>
<dbReference type="SUPFAM" id="SSF63748">
    <property type="entry name" value="Tudor/PWWP/MBT"/>
    <property type="match status" value="1"/>
</dbReference>
<dbReference type="VEuPathDB" id="VectorBase:ASIS000650"/>
<dbReference type="OMA" id="WCETICK"/>
<keyword evidence="10" id="KW-0744">Spermatogenesis</keyword>
<keyword evidence="6" id="KW-0221">Differentiation</keyword>
<evidence type="ECO:0000256" key="2">
    <source>
        <dbReference type="ARBA" id="ARBA00013352"/>
    </source>
</evidence>
<evidence type="ECO:0000313" key="17">
    <source>
        <dbReference type="EnsemblMetazoa" id="ASIC010322-PA"/>
    </source>
</evidence>
<dbReference type="Gene3D" id="3.40.50.300">
    <property type="entry name" value="P-loop containing nucleotide triphosphate hydrolases"/>
    <property type="match status" value="2"/>
</dbReference>
<feature type="compositionally biased region" description="Polar residues" evidence="14">
    <location>
        <begin position="311"/>
        <end position="335"/>
    </location>
</feature>
<name>A0A084VX97_ANOSI</name>
<keyword evidence="9" id="KW-0067">ATP-binding</keyword>
<dbReference type="GO" id="GO:0003724">
    <property type="term" value="F:RNA helicase activity"/>
    <property type="evidence" value="ECO:0007669"/>
    <property type="project" value="UniProtKB-EC"/>
</dbReference>
<keyword evidence="5" id="KW-0547">Nucleotide-binding</keyword>
<evidence type="ECO:0000313" key="16">
    <source>
        <dbReference type="EMBL" id="KFB42591.1"/>
    </source>
</evidence>
<evidence type="ECO:0000256" key="12">
    <source>
        <dbReference type="ARBA" id="ARBA00023254"/>
    </source>
</evidence>
<reference evidence="16 18" key="1">
    <citation type="journal article" date="2014" name="BMC Genomics">
        <title>Genome sequence of Anopheles sinensis provides insight into genetics basis of mosquito competence for malaria parasites.</title>
        <authorList>
            <person name="Zhou D."/>
            <person name="Zhang D."/>
            <person name="Ding G."/>
            <person name="Shi L."/>
            <person name="Hou Q."/>
            <person name="Ye Y."/>
            <person name="Xu Y."/>
            <person name="Zhou H."/>
            <person name="Xiong C."/>
            <person name="Li S."/>
            <person name="Yu J."/>
            <person name="Hong S."/>
            <person name="Yu X."/>
            <person name="Zou P."/>
            <person name="Chen C."/>
            <person name="Chang X."/>
            <person name="Wang W."/>
            <person name="Lv Y."/>
            <person name="Sun Y."/>
            <person name="Ma L."/>
            <person name="Shen B."/>
            <person name="Zhu C."/>
        </authorList>
    </citation>
    <scope>NUCLEOTIDE SEQUENCE [LARGE SCALE GENOMIC DNA]</scope>
</reference>
<accession>A0A084VX97</accession>
<feature type="region of interest" description="Disordered" evidence="14">
    <location>
        <begin position="1218"/>
        <end position="1259"/>
    </location>
</feature>
<evidence type="ECO:0000256" key="13">
    <source>
        <dbReference type="ARBA" id="ARBA00047984"/>
    </source>
</evidence>
<dbReference type="OrthoDB" id="249932at2759"/>
<dbReference type="InterPro" id="IPR002999">
    <property type="entry name" value="Tudor"/>
</dbReference>
<dbReference type="CDD" id="cd20435">
    <property type="entry name" value="Tudor_TDRD12_rpt2"/>
    <property type="match status" value="1"/>
</dbReference>
<evidence type="ECO:0000256" key="10">
    <source>
        <dbReference type="ARBA" id="ARBA00022871"/>
    </source>
</evidence>
<dbReference type="InterPro" id="IPR011545">
    <property type="entry name" value="DEAD/DEAH_box_helicase_dom"/>
</dbReference>
<feature type="region of interest" description="Disordered" evidence="14">
    <location>
        <begin position="409"/>
        <end position="482"/>
    </location>
</feature>
<dbReference type="EnsemblMetazoa" id="ASIC010322-RA">
    <property type="protein sequence ID" value="ASIC010322-PA"/>
    <property type="gene ID" value="ASIC010322"/>
</dbReference>
<evidence type="ECO:0000256" key="3">
    <source>
        <dbReference type="ARBA" id="ARBA00022473"/>
    </source>
</evidence>
<evidence type="ECO:0000256" key="8">
    <source>
        <dbReference type="ARBA" id="ARBA00022806"/>
    </source>
</evidence>
<keyword evidence="3" id="KW-0217">Developmental protein</keyword>
<dbReference type="EC" id="3.6.4.13" evidence="1"/>
<feature type="domain" description="Helicase C-terminal" evidence="15">
    <location>
        <begin position="753"/>
        <end position="922"/>
    </location>
</feature>
<dbReference type="Gene3D" id="2.30.30.140">
    <property type="match status" value="2"/>
</dbReference>
<dbReference type="PANTHER" id="PTHR22655">
    <property type="entry name" value="ATP-DEPENDENT RNA HELICASE TDRD12-RELATED"/>
    <property type="match status" value="1"/>
</dbReference>
<dbReference type="VEuPathDB" id="VectorBase:ASIS012092"/>
<sequence length="1310" mass="147397">MQDSSIITITHFANPHQFWFCDGTNESQKRFLSELNKYCMAMYPTSCPPEYYEYEYDVGEVVAVYDSALKNWTRNLVVDMKTLETQKRRYQLWSIDEGMPKMAAAKDMRSLPAKFTKQPSVGVKRGVLRDILPVNEVFLPSESRLCKVLSSSWDDSISSALQTLIAGAEQTVFENVTCDEANGEVIYYGDLRIISEEDSVLAKDFVRKRWPNLVLIVDQWQAQLLDNGSPDKPIVSEDKLRKQFPNVPVNIELQDARDLTIMNNASMLANKPSISGRGVRKRNPKVPVNIGLQDEKDRTLMNDESIQVNTSFDDVLNSDNESSTVGTDSPANQTLGSTTTSSSGTVNATAEQPVFPVTIYPHTNHHNILLPFPAPLPVVSAMNAMFSQNQLHDAPKKTSFQRKLERLNRLKSKPKKEHDAQPAATVPPATESNESKLPIAKAEISHSSSADEDGGRLSASSEKKDTESPAPTTEQLGSGDLKRFEKMLNKETGVVSQLRYQRILVHGTVLPNPVDTIAKCNFTAPVFYALQQLGIRMVYRLQAHTWPHIVRGNTVVCVNSPGTGKTFGILPAICSKVMVNMQLEPIPSASGPNGVIICYSSKEVERVGKLCRKMLNTVANEKMAVIEFYGVRRLQSVCNKLLNSCALLVTTAPGFRRIYETSPESLSRKRHRIVAIDNIERMQQHFANELQLLRKYSDKPDMQMIVTASYWYSALSAYTHRFKNPIVCIGAYLEAAFYAKVHFKLLVRRNGVDKQHALVRHIQEHDHRSQRTIVFASTAEDLAAIVDTLREHCINYEVCGDGADISKHNAFRNWDHHGHGNTAVLICLDELIGLLDVSNVQHILHYSLPSSWTSFTRRFATSFSYYERHTPKPGETGTITDAKKKPSTLVLLDETNNTQLPKFIDFLQLHNISFSQELADLAQTIRSRSEYMQVLNGRPIVTLCPKLLTLAGCHNSQLCVYRHTLMKNDLITGGLPTSGTIRLKILHVISPVHFAVRLEAHQLVSANGGGGWESLAGGAQHFLAQDMLMQLHFSNPQRHQLYGKAIQRSDLCALAYENNYVRCRIIHFEPEGDSTTDGEVELRLIDSGRIVHTNTCNLLSLPEQFRALPELAIDVRIAGVVPHDFEEEWDDYSTQYVQRMLDEHVKDQPHNRYIQGKVLLTLRGMIWIDELMLVEELDAVKSQVVSAKVKSTIVSNQFGVKDSSLFERIEQLVEKCETQAEEAAPEERPDSRSKAGRSLEDEDADAEQYLTSDSVHRSDSISSTSSFEVLSPTKDPGRYTFETLQKGFQYYVTIGRYFAPDLFYVYQLDK</sequence>
<evidence type="ECO:0000256" key="9">
    <source>
        <dbReference type="ARBA" id="ARBA00022840"/>
    </source>
</evidence>
<gene>
    <name evidence="16" type="ORF">ZHAS_00010322</name>
</gene>
<protein>
    <recommendedName>
        <fullName evidence="2">Probable ATP-dependent RNA helicase spindle-E</fullName>
        <ecNumber evidence="1">3.6.4.13</ecNumber>
    </recommendedName>
</protein>
<dbReference type="InterPro" id="IPR001650">
    <property type="entry name" value="Helicase_C-like"/>
</dbReference>
<dbReference type="InterPro" id="IPR027417">
    <property type="entry name" value="P-loop_NTPase"/>
</dbReference>
<evidence type="ECO:0000256" key="6">
    <source>
        <dbReference type="ARBA" id="ARBA00022782"/>
    </source>
</evidence>
<dbReference type="PANTHER" id="PTHR22655:SF2">
    <property type="entry name" value="ATP-DEPENDENT RNA HELICASE TDRD12-RELATED"/>
    <property type="match status" value="1"/>
</dbReference>
<dbReference type="EMBL" id="ATLV01017875">
    <property type="status" value="NOT_ANNOTATED_CDS"/>
    <property type="molecule type" value="Genomic_DNA"/>
</dbReference>
<keyword evidence="8" id="KW-0347">Helicase</keyword>
<dbReference type="GO" id="GO:0003676">
    <property type="term" value="F:nucleic acid binding"/>
    <property type="evidence" value="ECO:0007669"/>
    <property type="project" value="InterPro"/>
</dbReference>
<dbReference type="GO" id="GO:0031047">
    <property type="term" value="P:regulatory ncRNA-mediated gene silencing"/>
    <property type="evidence" value="ECO:0007669"/>
    <property type="project" value="UniProtKB-KW"/>
</dbReference>
<feature type="compositionally biased region" description="Basic and acidic residues" evidence="14">
    <location>
        <begin position="1225"/>
        <end position="1239"/>
    </location>
</feature>
<dbReference type="GO" id="GO:0005524">
    <property type="term" value="F:ATP binding"/>
    <property type="evidence" value="ECO:0007669"/>
    <property type="project" value="UniProtKB-KW"/>
</dbReference>
<keyword evidence="12" id="KW-0469">Meiosis</keyword>
<proteinExistence type="predicted"/>
<evidence type="ECO:0000256" key="14">
    <source>
        <dbReference type="SAM" id="MobiDB-lite"/>
    </source>
</evidence>
<reference evidence="17" key="2">
    <citation type="submission" date="2020-05" db="UniProtKB">
        <authorList>
            <consortium name="EnsemblMetazoa"/>
        </authorList>
    </citation>
    <scope>IDENTIFICATION</scope>
</reference>
<keyword evidence="4" id="KW-0677">Repeat</keyword>
<evidence type="ECO:0000313" key="18">
    <source>
        <dbReference type="Proteomes" id="UP000030765"/>
    </source>
</evidence>
<dbReference type="STRING" id="74873.A0A084VX97"/>
<evidence type="ECO:0000256" key="11">
    <source>
        <dbReference type="ARBA" id="ARBA00023158"/>
    </source>
</evidence>
<organism evidence="16">
    <name type="scientific">Anopheles sinensis</name>
    <name type="common">Mosquito</name>
    <dbReference type="NCBI Taxonomy" id="74873"/>
    <lineage>
        <taxon>Eukaryota</taxon>
        <taxon>Metazoa</taxon>
        <taxon>Ecdysozoa</taxon>
        <taxon>Arthropoda</taxon>
        <taxon>Hexapoda</taxon>
        <taxon>Insecta</taxon>
        <taxon>Pterygota</taxon>
        <taxon>Neoptera</taxon>
        <taxon>Endopterygota</taxon>
        <taxon>Diptera</taxon>
        <taxon>Nematocera</taxon>
        <taxon>Culicoidea</taxon>
        <taxon>Culicidae</taxon>
        <taxon>Anophelinae</taxon>
        <taxon>Anopheles</taxon>
    </lineage>
</organism>
<dbReference type="Pfam" id="PF00270">
    <property type="entry name" value="DEAD"/>
    <property type="match status" value="1"/>
</dbReference>
<keyword evidence="7" id="KW-0378">Hydrolase</keyword>
<feature type="region of interest" description="Disordered" evidence="14">
    <location>
        <begin position="311"/>
        <end position="347"/>
    </location>
</feature>
<dbReference type="GO" id="GO:0051321">
    <property type="term" value="P:meiotic cell cycle"/>
    <property type="evidence" value="ECO:0007669"/>
    <property type="project" value="UniProtKB-KW"/>
</dbReference>
<dbReference type="EMBL" id="KE525196">
    <property type="protein sequence ID" value="KFB42591.1"/>
    <property type="molecule type" value="Genomic_DNA"/>
</dbReference>
<dbReference type="Proteomes" id="UP000030765">
    <property type="component" value="Unassembled WGS sequence"/>
</dbReference>
<evidence type="ECO:0000256" key="1">
    <source>
        <dbReference type="ARBA" id="ARBA00012552"/>
    </source>
</evidence>
<evidence type="ECO:0000256" key="5">
    <source>
        <dbReference type="ARBA" id="ARBA00022741"/>
    </source>
</evidence>
<dbReference type="GO" id="GO:0007283">
    <property type="term" value="P:spermatogenesis"/>
    <property type="evidence" value="ECO:0007669"/>
    <property type="project" value="UniProtKB-KW"/>
</dbReference>
<dbReference type="GO" id="GO:0042078">
    <property type="term" value="P:germ-line stem cell division"/>
    <property type="evidence" value="ECO:0007669"/>
    <property type="project" value="TreeGrafter"/>
</dbReference>
<dbReference type="SUPFAM" id="SSF52540">
    <property type="entry name" value="P-loop containing nucleoside triphosphate hydrolases"/>
    <property type="match status" value="2"/>
</dbReference>
<keyword evidence="18" id="KW-1185">Reference proteome</keyword>
<dbReference type="GO" id="GO:0016787">
    <property type="term" value="F:hydrolase activity"/>
    <property type="evidence" value="ECO:0007669"/>
    <property type="project" value="UniProtKB-KW"/>
</dbReference>
<comment type="catalytic activity">
    <reaction evidence="13">
        <text>ATP + H2O = ADP + phosphate + H(+)</text>
        <dbReference type="Rhea" id="RHEA:13065"/>
        <dbReference type="ChEBI" id="CHEBI:15377"/>
        <dbReference type="ChEBI" id="CHEBI:15378"/>
        <dbReference type="ChEBI" id="CHEBI:30616"/>
        <dbReference type="ChEBI" id="CHEBI:43474"/>
        <dbReference type="ChEBI" id="CHEBI:456216"/>
        <dbReference type="EC" id="3.6.4.13"/>
    </reaction>
</comment>
<dbReference type="PROSITE" id="PS51194">
    <property type="entry name" value="HELICASE_CTER"/>
    <property type="match status" value="1"/>
</dbReference>
<evidence type="ECO:0000256" key="4">
    <source>
        <dbReference type="ARBA" id="ARBA00022737"/>
    </source>
</evidence>
<dbReference type="Pfam" id="PF00567">
    <property type="entry name" value="TUDOR"/>
    <property type="match status" value="2"/>
</dbReference>
<feature type="compositionally biased region" description="Low complexity" evidence="14">
    <location>
        <begin position="336"/>
        <end position="345"/>
    </location>
</feature>
<evidence type="ECO:0000256" key="7">
    <source>
        <dbReference type="ARBA" id="ARBA00022801"/>
    </source>
</evidence>
<dbReference type="VEuPathDB" id="VectorBase:ASIC010322"/>
<evidence type="ECO:0000259" key="15">
    <source>
        <dbReference type="PROSITE" id="PS51194"/>
    </source>
</evidence>